<protein>
    <submittedName>
        <fullName evidence="1">Uncharacterized protein</fullName>
    </submittedName>
</protein>
<dbReference type="EMBL" id="UINC01020355">
    <property type="protein sequence ID" value="SVA85562.1"/>
    <property type="molecule type" value="Genomic_DNA"/>
</dbReference>
<accession>A0A381Z9M0</accession>
<organism evidence="1">
    <name type="scientific">marine metagenome</name>
    <dbReference type="NCBI Taxonomy" id="408172"/>
    <lineage>
        <taxon>unclassified sequences</taxon>
        <taxon>metagenomes</taxon>
        <taxon>ecological metagenomes</taxon>
    </lineage>
</organism>
<dbReference type="AlphaFoldDB" id="A0A381Z9M0"/>
<feature type="non-terminal residue" evidence="1">
    <location>
        <position position="1"/>
    </location>
</feature>
<name>A0A381Z9M0_9ZZZZ</name>
<reference evidence="1" key="1">
    <citation type="submission" date="2018-05" db="EMBL/GenBank/DDBJ databases">
        <authorList>
            <person name="Lanie J.A."/>
            <person name="Ng W.-L."/>
            <person name="Kazmierczak K.M."/>
            <person name="Andrzejewski T.M."/>
            <person name="Davidsen T.M."/>
            <person name="Wayne K.J."/>
            <person name="Tettelin H."/>
            <person name="Glass J.I."/>
            <person name="Rusch D."/>
            <person name="Podicherti R."/>
            <person name="Tsui H.-C.T."/>
            <person name="Winkler M.E."/>
        </authorList>
    </citation>
    <scope>NUCLEOTIDE SEQUENCE</scope>
</reference>
<sequence>VALVEIGGEFNARDNFKVQVECGSSCRRNATNNVMIGDGESIKAGALCFSNQITRA</sequence>
<evidence type="ECO:0000313" key="1">
    <source>
        <dbReference type="EMBL" id="SVA85562.1"/>
    </source>
</evidence>
<proteinExistence type="predicted"/>
<gene>
    <name evidence="1" type="ORF">METZ01_LOCUS138416</name>
</gene>